<proteinExistence type="predicted"/>
<comment type="caution">
    <text evidence="1">The sequence shown here is derived from an EMBL/GenBank/DDBJ whole genome shotgun (WGS) entry which is preliminary data.</text>
</comment>
<dbReference type="AlphaFoldDB" id="A0A8J4UN95"/>
<accession>A0A8J4UN95</accession>
<keyword evidence="2" id="KW-1185">Reference proteome</keyword>
<reference evidence="1" key="1">
    <citation type="submission" date="2020-07" db="EMBL/GenBank/DDBJ databases">
        <title>Clarias magur genome sequencing, assembly and annotation.</title>
        <authorList>
            <person name="Kushwaha B."/>
            <person name="Kumar R."/>
            <person name="Das P."/>
            <person name="Joshi C.G."/>
            <person name="Kumar D."/>
            <person name="Nagpure N.S."/>
            <person name="Pandey M."/>
            <person name="Agarwal S."/>
            <person name="Srivastava S."/>
            <person name="Singh M."/>
            <person name="Sahoo L."/>
            <person name="Jayasankar P."/>
            <person name="Meher P.K."/>
            <person name="Koringa P.G."/>
            <person name="Iquebal M.A."/>
            <person name="Das S.P."/>
            <person name="Bit A."/>
            <person name="Patnaik S."/>
            <person name="Patel N."/>
            <person name="Shah T.M."/>
            <person name="Hinsu A."/>
            <person name="Jena J.K."/>
        </authorList>
    </citation>
    <scope>NUCLEOTIDE SEQUENCE</scope>
    <source>
        <strain evidence="1">CIFAMagur01</strain>
        <tissue evidence="1">Testis</tissue>
    </source>
</reference>
<evidence type="ECO:0000313" key="1">
    <source>
        <dbReference type="EMBL" id="KAF5898550.1"/>
    </source>
</evidence>
<gene>
    <name evidence="1" type="primary">asqI</name>
    <name evidence="1" type="ORF">DAT39_011733</name>
</gene>
<organism evidence="1 2">
    <name type="scientific">Clarias magur</name>
    <name type="common">Asian catfish</name>
    <name type="synonym">Macropteronotus magur</name>
    <dbReference type="NCBI Taxonomy" id="1594786"/>
    <lineage>
        <taxon>Eukaryota</taxon>
        <taxon>Metazoa</taxon>
        <taxon>Chordata</taxon>
        <taxon>Craniata</taxon>
        <taxon>Vertebrata</taxon>
        <taxon>Euteleostomi</taxon>
        <taxon>Actinopterygii</taxon>
        <taxon>Neopterygii</taxon>
        <taxon>Teleostei</taxon>
        <taxon>Ostariophysi</taxon>
        <taxon>Siluriformes</taxon>
        <taxon>Clariidae</taxon>
        <taxon>Clarias</taxon>
    </lineage>
</organism>
<name>A0A8J4UN95_CLAMG</name>
<evidence type="ECO:0000313" key="2">
    <source>
        <dbReference type="Proteomes" id="UP000727407"/>
    </source>
</evidence>
<dbReference type="Proteomes" id="UP000727407">
    <property type="component" value="Unassembled WGS sequence"/>
</dbReference>
<protein>
    <submittedName>
        <fullName evidence="1">Tyrosinase family protein asqI</fullName>
    </submittedName>
</protein>
<sequence>MMFTLHRGLTSENLLHMGSYNSHELTVSSVVDIIMLFGKVIGLELDCLAQHLIIWSDTQLAWCTSGVTDQWRSAGNSFSSWDAREAVSRLKNLSHKSTAFPRASEILAL</sequence>
<dbReference type="EMBL" id="QNUK01000196">
    <property type="protein sequence ID" value="KAF5898550.1"/>
    <property type="molecule type" value="Genomic_DNA"/>
</dbReference>